<dbReference type="GO" id="GO:0006351">
    <property type="term" value="P:DNA-templated transcription"/>
    <property type="evidence" value="ECO:0007669"/>
    <property type="project" value="TreeGrafter"/>
</dbReference>
<dbReference type="InterPro" id="IPR005119">
    <property type="entry name" value="LysR_subst-bd"/>
</dbReference>
<dbReference type="InterPro" id="IPR000847">
    <property type="entry name" value="LysR_HTH_N"/>
</dbReference>
<gene>
    <name evidence="6" type="ordered locus">Bcep18194_C6559</name>
</gene>
<dbReference type="PANTHER" id="PTHR30537:SF30">
    <property type="entry name" value="TRANSCRIPTIONAL REGULATOR-RELATED"/>
    <property type="match status" value="1"/>
</dbReference>
<protein>
    <submittedName>
        <fullName evidence="6">Transcriptional regulator, LysR family</fullName>
    </submittedName>
</protein>
<feature type="domain" description="HTH lysR-type" evidence="5">
    <location>
        <begin position="5"/>
        <end position="62"/>
    </location>
</feature>
<dbReference type="AlphaFoldDB" id="Q39PK6"/>
<dbReference type="PANTHER" id="PTHR30537">
    <property type="entry name" value="HTH-TYPE TRANSCRIPTIONAL REGULATOR"/>
    <property type="match status" value="1"/>
</dbReference>
<dbReference type="SUPFAM" id="SSF46785">
    <property type="entry name" value="Winged helix' DNA-binding domain"/>
    <property type="match status" value="1"/>
</dbReference>
<dbReference type="Pfam" id="PF00126">
    <property type="entry name" value="HTH_1"/>
    <property type="match status" value="1"/>
</dbReference>
<dbReference type="Gene3D" id="3.40.190.290">
    <property type="match status" value="1"/>
</dbReference>
<sequence>MRILDILTAMRAFVRVVECGSISDAAHGLGMGQSTVSERLDRLERHLGLPLLFRHARTLTCTDDGQIFYERSKRAIALIEIAMGVSREQHDVRGIFKLAAPHAFGEIVLAGIMVDIRKRYPELSVELVLEDAVIDPATAGVDLSLRLGQPGVAAQDSYYLGHVHRTLVASPVYLAKHAPISEPSELADHPFIRARGIYNARDIELIAADSAMVKVRVNVAFSVNHWRPAREHLIAGFGIGILQRRVCAEAIADGRLQQILPEYNVSGLDLHAVLPVARPLPPKTRAILSIIEECLPGQLAQARA</sequence>
<keyword evidence="7" id="KW-1185">Reference proteome</keyword>
<dbReference type="FunFam" id="1.10.10.10:FF:000001">
    <property type="entry name" value="LysR family transcriptional regulator"/>
    <property type="match status" value="1"/>
</dbReference>
<name>Q39PK6_BURL3</name>
<dbReference type="KEGG" id="bur:Bcep18194_C6559"/>
<evidence type="ECO:0000256" key="3">
    <source>
        <dbReference type="ARBA" id="ARBA00023125"/>
    </source>
</evidence>
<dbReference type="GeneID" id="45099525"/>
<comment type="similarity">
    <text evidence="1">Belongs to the LysR transcriptional regulatory family.</text>
</comment>
<dbReference type="Pfam" id="PF03466">
    <property type="entry name" value="LysR_substrate"/>
    <property type="match status" value="1"/>
</dbReference>
<dbReference type="PROSITE" id="PS50931">
    <property type="entry name" value="HTH_LYSR"/>
    <property type="match status" value="1"/>
</dbReference>
<evidence type="ECO:0000313" key="6">
    <source>
        <dbReference type="EMBL" id="ABB05610.1"/>
    </source>
</evidence>
<evidence type="ECO:0000256" key="1">
    <source>
        <dbReference type="ARBA" id="ARBA00009437"/>
    </source>
</evidence>
<dbReference type="EMBL" id="CP000150">
    <property type="protein sequence ID" value="ABB05610.1"/>
    <property type="molecule type" value="Genomic_DNA"/>
</dbReference>
<dbReference type="RefSeq" id="WP_011349254.1">
    <property type="nucleotide sequence ID" value="NC_007509.1"/>
</dbReference>
<keyword evidence="4" id="KW-0804">Transcription</keyword>
<dbReference type="InterPro" id="IPR058163">
    <property type="entry name" value="LysR-type_TF_proteobact-type"/>
</dbReference>
<dbReference type="Gene3D" id="1.10.10.10">
    <property type="entry name" value="Winged helix-like DNA-binding domain superfamily/Winged helix DNA-binding domain"/>
    <property type="match status" value="1"/>
</dbReference>
<evidence type="ECO:0000256" key="2">
    <source>
        <dbReference type="ARBA" id="ARBA00023015"/>
    </source>
</evidence>
<dbReference type="HOGENOM" id="CLU_039613_16_2_4"/>
<reference evidence="6" key="1">
    <citation type="submission" date="2009-01" db="EMBL/GenBank/DDBJ databases">
        <title>Complete sequence of chromosome 3 of Burkholderia sp. 383.</title>
        <authorList>
            <consortium name="US DOE Joint Genome Institute"/>
            <person name="Copeland A."/>
            <person name="Lucas S."/>
            <person name="Lapidus A."/>
            <person name="Barry K."/>
            <person name="Detter J.C."/>
            <person name="Glavina T."/>
            <person name="Hammon N."/>
            <person name="Israni S."/>
            <person name="Pitluck S."/>
            <person name="Chain P."/>
            <person name="Malfatti S."/>
            <person name="Shin M."/>
            <person name="Vergez L."/>
            <person name="Schmutz J."/>
            <person name="Larimer F."/>
            <person name="Land M."/>
            <person name="Kyrpides N."/>
            <person name="Lykidis A."/>
            <person name="Richardson P."/>
        </authorList>
    </citation>
    <scope>NUCLEOTIDE SEQUENCE</scope>
    <source>
        <strain evidence="6">383</strain>
    </source>
</reference>
<keyword evidence="3" id="KW-0238">DNA-binding</keyword>
<dbReference type="SUPFAM" id="SSF53850">
    <property type="entry name" value="Periplasmic binding protein-like II"/>
    <property type="match status" value="1"/>
</dbReference>
<dbReference type="Proteomes" id="UP000002705">
    <property type="component" value="Chromosome 3"/>
</dbReference>
<organism evidence="6 7">
    <name type="scientific">Burkholderia lata (strain ATCC 17760 / DSM 23089 / LMG 22485 / NCIMB 9086 / R18194 / 383)</name>
    <dbReference type="NCBI Taxonomy" id="482957"/>
    <lineage>
        <taxon>Bacteria</taxon>
        <taxon>Pseudomonadati</taxon>
        <taxon>Pseudomonadota</taxon>
        <taxon>Betaproteobacteria</taxon>
        <taxon>Burkholderiales</taxon>
        <taxon>Burkholderiaceae</taxon>
        <taxon>Burkholderia</taxon>
        <taxon>Burkholderia cepacia complex</taxon>
    </lineage>
</organism>
<dbReference type="PATRIC" id="fig|482957.22.peg.7058"/>
<evidence type="ECO:0000259" key="5">
    <source>
        <dbReference type="PROSITE" id="PS50931"/>
    </source>
</evidence>
<evidence type="ECO:0000256" key="4">
    <source>
        <dbReference type="ARBA" id="ARBA00023163"/>
    </source>
</evidence>
<evidence type="ECO:0000313" key="7">
    <source>
        <dbReference type="Proteomes" id="UP000002705"/>
    </source>
</evidence>
<proteinExistence type="inferred from homology"/>
<dbReference type="CDD" id="cd08422">
    <property type="entry name" value="PBP2_CrgA_like"/>
    <property type="match status" value="1"/>
</dbReference>
<accession>Q39PK6</accession>
<dbReference type="GO" id="GO:0043565">
    <property type="term" value="F:sequence-specific DNA binding"/>
    <property type="evidence" value="ECO:0007669"/>
    <property type="project" value="TreeGrafter"/>
</dbReference>
<dbReference type="InterPro" id="IPR036390">
    <property type="entry name" value="WH_DNA-bd_sf"/>
</dbReference>
<keyword evidence="2" id="KW-0805">Transcription regulation</keyword>
<dbReference type="GO" id="GO:0003700">
    <property type="term" value="F:DNA-binding transcription factor activity"/>
    <property type="evidence" value="ECO:0007669"/>
    <property type="project" value="InterPro"/>
</dbReference>
<dbReference type="InterPro" id="IPR036388">
    <property type="entry name" value="WH-like_DNA-bd_sf"/>
</dbReference>